<dbReference type="GO" id="GO:0000139">
    <property type="term" value="C:Golgi membrane"/>
    <property type="evidence" value="ECO:0007669"/>
    <property type="project" value="UniProtKB-SubCell"/>
</dbReference>
<dbReference type="GO" id="GO:0000026">
    <property type="term" value="F:alpha-1,2-mannosyltransferase activity"/>
    <property type="evidence" value="ECO:0007669"/>
    <property type="project" value="TreeGrafter"/>
</dbReference>
<proteinExistence type="predicted"/>
<sequence>MREYPIKSYNGTGIITASSKKFMFQTLVSLNMLRDQGCDLPIELFYADDEELDEADEMFLELTLNVKCINIQSVKELKDYDARNFSIKAIALYLSSFDETLWMDADIIPLMNFEDLFKHEHYTTHHHIFFNDIFAYDKYENAKTKSTRELYKTVGVGIQAGTPETDSGLFVIHKSKFPKEFVPINMSLNTNPNTYQHVYGDKELYRLSMELSKSTIKYTTVDQNPCFIGKYFEKENIFCGNAVILKINDLPICVHMTLHSIDHIKKYNGMWKDSFWTHYTTRSVECILQVVEPINQEILIKHEYDRKFMAPLNELLSNTQKQMYKYIHQFENNYL</sequence>
<keyword evidence="4" id="KW-0812">Transmembrane</keyword>
<dbReference type="EMBL" id="MN739487">
    <property type="protein sequence ID" value="QHT07854.1"/>
    <property type="molecule type" value="Genomic_DNA"/>
</dbReference>
<reference evidence="10" key="1">
    <citation type="journal article" date="2020" name="Nature">
        <title>Giant virus diversity and host interactions through global metagenomics.</title>
        <authorList>
            <person name="Schulz F."/>
            <person name="Roux S."/>
            <person name="Paez-Espino D."/>
            <person name="Jungbluth S."/>
            <person name="Walsh D.A."/>
            <person name="Denef V.J."/>
            <person name="McMahon K.D."/>
            <person name="Konstantinidis K.T."/>
            <person name="Eloe-Fadrosh E.A."/>
            <person name="Kyrpides N.C."/>
            <person name="Woyke T."/>
        </authorList>
    </citation>
    <scope>NUCLEOTIDE SEQUENCE</scope>
    <source>
        <strain evidence="10">GVMAG-M-3300021964-36</strain>
    </source>
</reference>
<dbReference type="Gene3D" id="3.90.550.10">
    <property type="entry name" value="Spore Coat Polysaccharide Biosynthesis Protein SpsA, Chain A"/>
    <property type="match status" value="1"/>
</dbReference>
<evidence type="ECO:0000256" key="5">
    <source>
        <dbReference type="ARBA" id="ARBA00022968"/>
    </source>
</evidence>
<evidence type="ECO:0000256" key="2">
    <source>
        <dbReference type="ARBA" id="ARBA00004606"/>
    </source>
</evidence>
<dbReference type="SUPFAM" id="SSF53448">
    <property type="entry name" value="Nucleotide-diphospho-sugar transferases"/>
    <property type="match status" value="1"/>
</dbReference>
<accession>A0A6C0CVS7</accession>
<evidence type="ECO:0000256" key="8">
    <source>
        <dbReference type="ARBA" id="ARBA00023136"/>
    </source>
</evidence>
<protein>
    <recommendedName>
        <fullName evidence="11">Nucleotide-diphospho-sugar transferase domain-containing protein</fullName>
    </recommendedName>
</protein>
<keyword evidence="7" id="KW-0333">Golgi apparatus</keyword>
<keyword evidence="6" id="KW-1133">Transmembrane helix</keyword>
<dbReference type="PANTHER" id="PTHR31646:SF1">
    <property type="entry name" value="ALPHA-1,2-MANNOSYLTRANSFERASE MNN2"/>
    <property type="match status" value="1"/>
</dbReference>
<evidence type="ECO:0000256" key="3">
    <source>
        <dbReference type="ARBA" id="ARBA00022679"/>
    </source>
</evidence>
<comment type="subcellular location">
    <subcellularLocation>
        <location evidence="9">Endomembrane system</location>
        <topology evidence="9">Single-pass membrane protein</topology>
    </subcellularLocation>
    <subcellularLocation>
        <location evidence="1">Golgi apparatus membrane</location>
    </subcellularLocation>
    <subcellularLocation>
        <location evidence="2">Membrane</location>
        <topology evidence="2">Single-pass type II membrane protein</topology>
    </subcellularLocation>
</comment>
<keyword evidence="5" id="KW-0735">Signal-anchor</keyword>
<evidence type="ECO:0008006" key="11">
    <source>
        <dbReference type="Google" id="ProtNLM"/>
    </source>
</evidence>
<dbReference type="GO" id="GO:0046354">
    <property type="term" value="P:mannan biosynthetic process"/>
    <property type="evidence" value="ECO:0007669"/>
    <property type="project" value="TreeGrafter"/>
</dbReference>
<evidence type="ECO:0000313" key="10">
    <source>
        <dbReference type="EMBL" id="QHT07854.1"/>
    </source>
</evidence>
<dbReference type="InterPro" id="IPR029044">
    <property type="entry name" value="Nucleotide-diphossugar_trans"/>
</dbReference>
<keyword evidence="8" id="KW-0472">Membrane</keyword>
<evidence type="ECO:0000256" key="1">
    <source>
        <dbReference type="ARBA" id="ARBA00004394"/>
    </source>
</evidence>
<dbReference type="Pfam" id="PF11051">
    <property type="entry name" value="Mannosyl_trans3"/>
    <property type="match status" value="1"/>
</dbReference>
<evidence type="ECO:0000256" key="7">
    <source>
        <dbReference type="ARBA" id="ARBA00023034"/>
    </source>
</evidence>
<dbReference type="InterPro" id="IPR022751">
    <property type="entry name" value="Alpha_mannosyltransferase"/>
</dbReference>
<evidence type="ECO:0000256" key="6">
    <source>
        <dbReference type="ARBA" id="ARBA00022989"/>
    </source>
</evidence>
<evidence type="ECO:0000256" key="4">
    <source>
        <dbReference type="ARBA" id="ARBA00022692"/>
    </source>
</evidence>
<organism evidence="10">
    <name type="scientific">viral metagenome</name>
    <dbReference type="NCBI Taxonomy" id="1070528"/>
    <lineage>
        <taxon>unclassified sequences</taxon>
        <taxon>metagenomes</taxon>
        <taxon>organismal metagenomes</taxon>
    </lineage>
</organism>
<dbReference type="AlphaFoldDB" id="A0A6C0CVS7"/>
<name>A0A6C0CVS7_9ZZZZ</name>
<evidence type="ECO:0000256" key="9">
    <source>
        <dbReference type="ARBA" id="ARBA00037847"/>
    </source>
</evidence>
<dbReference type="PANTHER" id="PTHR31646">
    <property type="entry name" value="ALPHA-1,2-MANNOSYLTRANSFERASE MNN2"/>
    <property type="match status" value="1"/>
</dbReference>
<keyword evidence="3" id="KW-0808">Transferase</keyword>